<dbReference type="STRING" id="1340429.A0A2G4T3S3"/>
<dbReference type="InterPro" id="IPR012462">
    <property type="entry name" value="UFSP1/2_DUB_cat"/>
</dbReference>
<dbReference type="PANTHER" id="PTHR48153">
    <property type="entry name" value="UFM1-SPECIFIC PROTEASE 2"/>
    <property type="match status" value="1"/>
</dbReference>
<name>A0A2G4T3S3_RHIZD</name>
<evidence type="ECO:0000313" key="5">
    <source>
        <dbReference type="Proteomes" id="UP000242254"/>
    </source>
</evidence>
<dbReference type="AlphaFoldDB" id="A0A2G4T3S3"/>
<evidence type="ECO:0000256" key="1">
    <source>
        <dbReference type="ARBA" id="ARBA00022801"/>
    </source>
</evidence>
<dbReference type="Proteomes" id="UP000242254">
    <property type="component" value="Unassembled WGS sequence"/>
</dbReference>
<accession>A0A2G4T3S3</accession>
<dbReference type="EMBL" id="KZ303844">
    <property type="protein sequence ID" value="PHZ15326.1"/>
    <property type="molecule type" value="Genomic_DNA"/>
</dbReference>
<dbReference type="GO" id="GO:0019783">
    <property type="term" value="F:ubiquitin-like protein peptidase activity"/>
    <property type="evidence" value="ECO:0007669"/>
    <property type="project" value="TreeGrafter"/>
</dbReference>
<feature type="domain" description="UFSP1/2/DUB catalytic" evidence="3">
    <location>
        <begin position="85"/>
        <end position="278"/>
    </location>
</feature>
<keyword evidence="5" id="KW-1185">Reference proteome</keyword>
<dbReference type="Pfam" id="PF07910">
    <property type="entry name" value="Peptidase_C78"/>
    <property type="match status" value="1"/>
</dbReference>
<evidence type="ECO:0000259" key="3">
    <source>
        <dbReference type="Pfam" id="PF07910"/>
    </source>
</evidence>
<dbReference type="Gene3D" id="3.90.70.130">
    <property type="match status" value="1"/>
</dbReference>
<evidence type="ECO:0000313" key="4">
    <source>
        <dbReference type="EMBL" id="PHZ15326.1"/>
    </source>
</evidence>
<protein>
    <submittedName>
        <fullName evidence="4">DUF1671-domain-containing protein</fullName>
    </submittedName>
</protein>
<feature type="region of interest" description="Disordered" evidence="2">
    <location>
        <begin position="275"/>
        <end position="317"/>
    </location>
</feature>
<dbReference type="PANTHER" id="PTHR48153:SF4">
    <property type="entry name" value="UBIQUITIN CARBOXYL-TERMINAL HYDROLASE MUG105"/>
    <property type="match status" value="1"/>
</dbReference>
<gene>
    <name evidence="4" type="ORF">RHIMIDRAFT_311402</name>
</gene>
<dbReference type="GeneID" id="35445714"/>
<reference evidence="4 5" key="1">
    <citation type="journal article" date="2016" name="Proc. Natl. Acad. Sci. U.S.A.">
        <title>Lipid metabolic changes in an early divergent fungus govern the establishment of a mutualistic symbiosis with endobacteria.</title>
        <authorList>
            <person name="Lastovetsky O.A."/>
            <person name="Gaspar M.L."/>
            <person name="Mondo S.J."/>
            <person name="LaButti K.M."/>
            <person name="Sandor L."/>
            <person name="Grigoriev I.V."/>
            <person name="Henry S.A."/>
            <person name="Pawlowska T.E."/>
        </authorList>
    </citation>
    <scope>NUCLEOTIDE SEQUENCE [LARGE SCALE GENOMIC DNA]</scope>
    <source>
        <strain evidence="4 5">ATCC 52813</strain>
    </source>
</reference>
<organism evidence="4 5">
    <name type="scientific">Rhizopus microsporus ATCC 52813</name>
    <dbReference type="NCBI Taxonomy" id="1340429"/>
    <lineage>
        <taxon>Eukaryota</taxon>
        <taxon>Fungi</taxon>
        <taxon>Fungi incertae sedis</taxon>
        <taxon>Mucoromycota</taxon>
        <taxon>Mucoromycotina</taxon>
        <taxon>Mucoromycetes</taxon>
        <taxon>Mucorales</taxon>
        <taxon>Mucorineae</taxon>
        <taxon>Rhizopodaceae</taxon>
        <taxon>Rhizopus</taxon>
    </lineage>
</organism>
<evidence type="ECO:0000256" key="2">
    <source>
        <dbReference type="SAM" id="MobiDB-lite"/>
    </source>
</evidence>
<sequence length="410" mass="47486">MMTQIEFRQSRMKEGVKVTLKRKESDDDEAIDTKEPKRLLTNLPVRSRINTNQDLWKGMSILRQDCRTSGIIPKLEPNLKSDETQYAFLCSPYTDYISTGLMDLGWGCGYRNCQMLMSFLERHEEEGECLLKCVPDISSIQLLIENAWKEGFDPLGAKQLKNHVFKTRKWIGTTEVYTLLAYLGIRSTIIDFHQPGPERLHKDMFDWIQSYFTTEIETKKGRKVYITHRPPLYLQHQGHSRTVIGIEILKSGKRNLIIFDPGRRMLRSFRKRVNYNEESDSSSSSSEISSSSSSSSSSEEEEEEEEEIDIMNDHHQPKTLRQRLLTKLKKSNRTKSNTSSSASSTSSASSLFYPFRVDDKTIAKHRQYQILVLGQVVYHQGKMHWDEKKGYLLNEDEREAMKNVTSLAVM</sequence>
<proteinExistence type="predicted"/>
<dbReference type="RefSeq" id="XP_023469034.1">
    <property type="nucleotide sequence ID" value="XM_023614725.1"/>
</dbReference>
<feature type="compositionally biased region" description="Acidic residues" evidence="2">
    <location>
        <begin position="298"/>
        <end position="310"/>
    </location>
</feature>
<feature type="compositionally biased region" description="Low complexity" evidence="2">
    <location>
        <begin position="281"/>
        <end position="297"/>
    </location>
</feature>
<keyword evidence="1" id="KW-0378">Hydrolase</keyword>